<protein>
    <submittedName>
        <fullName evidence="2">DUF2273 domain-containing protein</fullName>
    </submittedName>
    <submittedName>
        <fullName evidence="4">Stress response protein</fullName>
    </submittedName>
</protein>
<keyword evidence="1" id="KW-0472">Membrane</keyword>
<evidence type="ECO:0000313" key="5">
    <source>
        <dbReference type="Proteomes" id="UP000254807"/>
    </source>
</evidence>
<keyword evidence="5" id="KW-1185">Reference proteome</keyword>
<evidence type="ECO:0000313" key="3">
    <source>
        <dbReference type="EMBL" id="QOG26695.1"/>
    </source>
</evidence>
<dbReference type="EMBL" id="UFYW01000001">
    <property type="protein sequence ID" value="STD83080.1"/>
    <property type="molecule type" value="Genomic_DNA"/>
</dbReference>
<proteinExistence type="predicted"/>
<dbReference type="EMBL" id="CP050485">
    <property type="protein sequence ID" value="QOG26695.1"/>
    <property type="molecule type" value="Genomic_DNA"/>
</dbReference>
<evidence type="ECO:0000313" key="2">
    <source>
        <dbReference type="EMBL" id="MDT2692247.1"/>
    </source>
</evidence>
<evidence type="ECO:0000313" key="7">
    <source>
        <dbReference type="Proteomes" id="UP001183682"/>
    </source>
</evidence>
<gene>
    <name evidence="4" type="primary">gapB_1</name>
    <name evidence="3" type="ORF">EGM181_05195</name>
    <name evidence="4" type="ORF">NCTC12360_01540</name>
    <name evidence="2" type="ORF">P7E30_19015</name>
</gene>
<reference evidence="4 5" key="1">
    <citation type="submission" date="2018-06" db="EMBL/GenBank/DDBJ databases">
        <authorList>
            <consortium name="Pathogen Informatics"/>
            <person name="Doyle S."/>
        </authorList>
    </citation>
    <scope>NUCLEOTIDE SEQUENCE [LARGE SCALE GENOMIC DNA]</scope>
    <source>
        <strain evidence="4 5">NCTC12360</strain>
    </source>
</reference>
<reference evidence="3 6" key="2">
    <citation type="submission" date="2020-03" db="EMBL/GenBank/DDBJ databases">
        <title>Characterization of ganglioside-mimicking enterococci.</title>
        <authorList>
            <person name="Patry R.T."/>
            <person name="Nothaft H."/>
            <person name="Bridger R."/>
            <person name="Shajahan A."/>
            <person name="Huynh S."/>
            <person name="Sanchez S."/>
            <person name="Azadi P."/>
            <person name="Cooper K."/>
            <person name="Miller W.G."/>
            <person name="Parker C.T."/>
            <person name="Wells L."/>
            <person name="Szymanski C.M."/>
        </authorList>
    </citation>
    <scope>NUCLEOTIDE SEQUENCE [LARGE SCALE GENOMIC DNA]</scope>
    <source>
        <strain evidence="3 6">EGM181</strain>
    </source>
</reference>
<dbReference type="InterPro" id="IPR018730">
    <property type="entry name" value="DUF2273"/>
</dbReference>
<reference evidence="2" key="3">
    <citation type="submission" date="2023-03" db="EMBL/GenBank/DDBJ databases">
        <authorList>
            <person name="Shen W."/>
            <person name="Cai J."/>
        </authorList>
    </citation>
    <scope>NUCLEOTIDE SEQUENCE</scope>
    <source>
        <strain evidence="2">K69-2</strain>
    </source>
</reference>
<evidence type="ECO:0000313" key="6">
    <source>
        <dbReference type="Proteomes" id="UP000516696"/>
    </source>
</evidence>
<dbReference type="Pfam" id="PF10031">
    <property type="entry name" value="DUF2273"/>
    <property type="match status" value="1"/>
</dbReference>
<name>A0A366U641_ENTGA</name>
<keyword evidence="1" id="KW-1133">Transmembrane helix</keyword>
<feature type="transmembrane region" description="Helical" evidence="1">
    <location>
        <begin position="36"/>
        <end position="56"/>
    </location>
</feature>
<dbReference type="Proteomes" id="UP000254807">
    <property type="component" value="Unassembled WGS sequence"/>
</dbReference>
<dbReference type="AlphaFoldDB" id="A0A366U641"/>
<accession>A0A366U641</accession>
<evidence type="ECO:0000256" key="1">
    <source>
        <dbReference type="SAM" id="Phobius"/>
    </source>
</evidence>
<sequence length="58" mass="6623">MKEFIEKYKYPLIFACVGLLLGLLILTLGLFKIVIITILTVCGFYLGIYLETIGFFDK</sequence>
<dbReference type="EMBL" id="JARPZN010000052">
    <property type="protein sequence ID" value="MDT2692247.1"/>
    <property type="molecule type" value="Genomic_DNA"/>
</dbReference>
<keyword evidence="1" id="KW-0812">Transmembrane</keyword>
<dbReference type="Proteomes" id="UP000516696">
    <property type="component" value="Chromosome"/>
</dbReference>
<dbReference type="RefSeq" id="WP_071870196.1">
    <property type="nucleotide sequence ID" value="NZ_CP050485.1"/>
</dbReference>
<evidence type="ECO:0000313" key="4">
    <source>
        <dbReference type="EMBL" id="STD83080.1"/>
    </source>
</evidence>
<organism evidence="2 7">
    <name type="scientific">Enterococcus gallinarum</name>
    <dbReference type="NCBI Taxonomy" id="1353"/>
    <lineage>
        <taxon>Bacteria</taxon>
        <taxon>Bacillati</taxon>
        <taxon>Bacillota</taxon>
        <taxon>Bacilli</taxon>
        <taxon>Lactobacillales</taxon>
        <taxon>Enterococcaceae</taxon>
        <taxon>Enterococcus</taxon>
    </lineage>
</organism>
<feature type="transmembrane region" description="Helical" evidence="1">
    <location>
        <begin position="12"/>
        <end position="30"/>
    </location>
</feature>
<dbReference type="Proteomes" id="UP001183682">
    <property type="component" value="Unassembled WGS sequence"/>
</dbReference>